<reference evidence="3" key="1">
    <citation type="journal article" date="2007" name="J. Bacteriol.">
        <title>Comparative genome analysis of four magnetotactic bacteria reveals a complex set of group-specific genes implicated in magnetosome biomineralization and function.</title>
        <authorList>
            <person name="Richter M."/>
            <person name="Kube M."/>
            <person name="Bazylinski D.A."/>
            <person name="Lombardot T."/>
            <person name="Gloeckner F.O."/>
            <person name="Reinhardt R."/>
            <person name="Schueler D."/>
        </authorList>
    </citation>
    <scope>NUCLEOTIDE SEQUENCE</scope>
    <source>
        <strain evidence="3">MSR-1</strain>
    </source>
</reference>
<dbReference type="AlphaFoldDB" id="A4TXV1"/>
<sequence length="595" mass="66877">MDDKARDADLNTAIALTQRLLGSSDDSVEPAKPGFGQNLRYWLWKAGARRLTQAKNAEQVSKLLDNYDMELERLRQNHDRDLAAQKQAHDLIIQEIEAAHLQSFGSMRAGIMAEAEAASQHLRQDLERERQRVTQLEQLTAELERVYRAEMAKAQERGQSEGQNALDAAQDRITALEEELAAQASRHQEQLRHYSEEAAKAAETGMAVLRDEIKALNANQAKELSLSRQLYLDQAESESETLRQQVAAAELDKETALRQAQQHHDAALAALRTRHAEELAETRINGEWALGDAKRQITDLRRRLNEQEETHAEATASLREKFEHAAQSLVRAQGRIAELSTELGQTRQAQILDGDRLEGAQARENQLAEQLAAEREARRQLEIQSGSTLADALAAERLASERAQRLQAELETERRVLHEQTGKLEELRAEIQRLRDGTPPPPPPDVAAIIADHNRELARLRLDSSRRIAELERQVAQSESQPQPPPSAEIIPLHKTKPGIDWEARVNDALERAQRAEAEAQLAANKIEVLKDALALAKARPANGNMPAVDHRFRDAKRAFARAFHPDQGGREHPDKAALFLEFWPVLEKIDKEDC</sequence>
<protein>
    <submittedName>
        <fullName evidence="3">Uncharacterized protein</fullName>
    </submittedName>
</protein>
<proteinExistence type="predicted"/>
<name>A4TXV1_9PROT</name>
<keyword evidence="1" id="KW-0175">Coiled coil</keyword>
<dbReference type="EMBL" id="CU459003">
    <property type="protein sequence ID" value="CAM75458.1"/>
    <property type="molecule type" value="Genomic_DNA"/>
</dbReference>
<gene>
    <name evidence="3" type="ORF">MGR_3457</name>
</gene>
<feature type="coiled-coil region" evidence="1">
    <location>
        <begin position="112"/>
        <end position="259"/>
    </location>
</feature>
<evidence type="ECO:0000256" key="1">
    <source>
        <dbReference type="SAM" id="Coils"/>
    </source>
</evidence>
<evidence type="ECO:0000313" key="3">
    <source>
        <dbReference type="EMBL" id="CAM75458.1"/>
    </source>
</evidence>
<feature type="coiled-coil region" evidence="1">
    <location>
        <begin position="506"/>
        <end position="540"/>
    </location>
</feature>
<accession>A4TXV1</accession>
<feature type="coiled-coil region" evidence="1">
    <location>
        <begin position="290"/>
        <end position="317"/>
    </location>
</feature>
<feature type="region of interest" description="Disordered" evidence="2">
    <location>
        <begin position="472"/>
        <end position="493"/>
    </location>
</feature>
<evidence type="ECO:0000256" key="2">
    <source>
        <dbReference type="SAM" id="MobiDB-lite"/>
    </source>
</evidence>
<organism evidence="3">
    <name type="scientific">Magnetospirillum gryphiswaldense</name>
    <dbReference type="NCBI Taxonomy" id="55518"/>
    <lineage>
        <taxon>Bacteria</taxon>
        <taxon>Pseudomonadati</taxon>
        <taxon>Pseudomonadota</taxon>
        <taxon>Alphaproteobacteria</taxon>
        <taxon>Rhodospirillales</taxon>
        <taxon>Rhodospirillaceae</taxon>
        <taxon>Magnetospirillum</taxon>
    </lineage>
</organism>
<dbReference type="RefSeq" id="WP_106003151.1">
    <property type="nucleotide sequence ID" value="NZ_CP027527.1"/>
</dbReference>
<feature type="coiled-coil region" evidence="1">
    <location>
        <begin position="57"/>
        <end position="84"/>
    </location>
</feature>